<dbReference type="Pfam" id="PF09446">
    <property type="entry name" value="VMA21"/>
    <property type="match status" value="1"/>
</dbReference>
<dbReference type="InterPro" id="IPR003340">
    <property type="entry name" value="B3_DNA-bd"/>
</dbReference>
<reference evidence="13 14" key="1">
    <citation type="submission" date="2020-02" db="EMBL/GenBank/DDBJ databases">
        <authorList>
            <person name="Ma Q."/>
            <person name="Huang Y."/>
            <person name="Song X."/>
            <person name="Pei D."/>
        </authorList>
    </citation>
    <scope>NUCLEOTIDE SEQUENCE [LARGE SCALE GENOMIC DNA]</scope>
    <source>
        <strain evidence="13">Sxm20200214</strain>
        <tissue evidence="13">Leaf</tissue>
    </source>
</reference>
<dbReference type="InterPro" id="IPR015300">
    <property type="entry name" value="DNA-bd_pseudobarrel_sf"/>
</dbReference>
<keyword evidence="9" id="KW-0539">Nucleus</keyword>
<feature type="compositionally biased region" description="Low complexity" evidence="12">
    <location>
        <begin position="82"/>
        <end position="96"/>
    </location>
</feature>
<dbReference type="PANTHER" id="PTHR31541:SF61">
    <property type="entry name" value="TF-B3 DOMAIN-CONTAINING PROTEIN"/>
    <property type="match status" value="1"/>
</dbReference>
<keyword evidence="8" id="KW-0804">Transcription</keyword>
<keyword evidence="14" id="KW-1185">Reference proteome</keyword>
<dbReference type="Pfam" id="PF03754">
    <property type="entry name" value="At2g31720-like"/>
    <property type="match status" value="1"/>
</dbReference>
<feature type="region of interest" description="Disordered" evidence="12">
    <location>
        <begin position="62"/>
        <end position="97"/>
    </location>
</feature>
<dbReference type="PANTHER" id="PTHR31541">
    <property type="entry name" value="B3 DOMAIN PLANT PROTEIN-RELATED"/>
    <property type="match status" value="1"/>
</dbReference>
<keyword evidence="3 11" id="KW-0256">Endoplasmic reticulum</keyword>
<dbReference type="CDD" id="cd10017">
    <property type="entry name" value="B3_DNA"/>
    <property type="match status" value="1"/>
</dbReference>
<dbReference type="OrthoDB" id="160405at2759"/>
<dbReference type="GO" id="GO:0033116">
    <property type="term" value="C:endoplasmic reticulum-Golgi intermediate compartment membrane"/>
    <property type="evidence" value="ECO:0007669"/>
    <property type="project" value="UniProtKB-SubCell"/>
</dbReference>
<evidence type="ECO:0000256" key="8">
    <source>
        <dbReference type="ARBA" id="ARBA00023163"/>
    </source>
</evidence>
<sequence>MKMVTDGDDDQRSEEGSMGEKRCLDVLALIRGSYGEEETRSVRVREEEDSVSTELSLFGRRKIDDECKNQQNPTNYRQDYASSSSSSSSPWSLSSVESKRRRVVSQEPIRAEPLREVRPVIRRKKPVKPERWVTPEWLVNLMTRLKGVDAKLVIDKMIQKTDVNPNQGRLLIPFNQIVEMGFLNEAELNLIDEHQKDNSKKGVAVIVVASDGREWNAKLRRWNMNCPNYALCSGWNTVVRENNLKDKIGMGGVMQKFLVASMCMGILPIALLYGFNNDLLPDSTTLSPHSLTLLSGFLAVVSVNVVIVFYICLALKEPVDKHKLDASFVAEAKDSVKKLTSGGVPSTDPTLKKQE</sequence>
<dbReference type="GO" id="GO:0005634">
    <property type="term" value="C:nucleus"/>
    <property type="evidence" value="ECO:0007669"/>
    <property type="project" value="UniProtKB-SubCell"/>
</dbReference>
<feature type="compositionally biased region" description="Acidic residues" evidence="12">
    <location>
        <begin position="1"/>
        <end position="12"/>
    </location>
</feature>
<evidence type="ECO:0000313" key="13">
    <source>
        <dbReference type="EMBL" id="KAG2327682.1"/>
    </source>
</evidence>
<feature type="region of interest" description="Disordered" evidence="12">
    <location>
        <begin position="1"/>
        <end position="20"/>
    </location>
</feature>
<evidence type="ECO:0000256" key="9">
    <source>
        <dbReference type="ARBA" id="ARBA00023242"/>
    </source>
</evidence>
<evidence type="ECO:0000256" key="6">
    <source>
        <dbReference type="ARBA" id="ARBA00023125"/>
    </source>
</evidence>
<comment type="similarity">
    <text evidence="11">Belongs to the VMA21 family.</text>
</comment>
<dbReference type="SUPFAM" id="SSF101936">
    <property type="entry name" value="DNA-binding pseudobarrel domain"/>
    <property type="match status" value="1"/>
</dbReference>
<dbReference type="Proteomes" id="UP000886595">
    <property type="component" value="Unassembled WGS sequence"/>
</dbReference>
<evidence type="ECO:0000256" key="5">
    <source>
        <dbReference type="ARBA" id="ARBA00023015"/>
    </source>
</evidence>
<comment type="caution">
    <text evidence="13">The sequence shown here is derived from an EMBL/GenBank/DDBJ whole genome shotgun (WGS) entry which is preliminary data.</text>
</comment>
<dbReference type="InterPro" id="IPR019013">
    <property type="entry name" value="Vma21"/>
</dbReference>
<feature type="transmembrane region" description="Helical" evidence="11">
    <location>
        <begin position="295"/>
        <end position="315"/>
    </location>
</feature>
<dbReference type="HAMAP" id="MF_03058">
    <property type="entry name" value="VMA21"/>
    <property type="match status" value="1"/>
</dbReference>
<dbReference type="Gene3D" id="2.40.330.10">
    <property type="entry name" value="DNA-binding pseudobarrel domain"/>
    <property type="match status" value="1"/>
</dbReference>
<feature type="transmembrane region" description="Helical" evidence="11">
    <location>
        <begin position="257"/>
        <end position="275"/>
    </location>
</feature>
<dbReference type="InterPro" id="IPR005508">
    <property type="entry name" value="At2g31720-like"/>
</dbReference>
<dbReference type="GO" id="GO:0070072">
    <property type="term" value="P:vacuolar proton-transporting V-type ATPase complex assembly"/>
    <property type="evidence" value="ECO:0007669"/>
    <property type="project" value="UniProtKB-UniRule"/>
</dbReference>
<evidence type="ECO:0000256" key="12">
    <source>
        <dbReference type="SAM" id="MobiDB-lite"/>
    </source>
</evidence>
<evidence type="ECO:0000256" key="2">
    <source>
        <dbReference type="ARBA" id="ARBA00022692"/>
    </source>
</evidence>
<evidence type="ECO:0000256" key="10">
    <source>
        <dbReference type="ARBA" id="ARBA00023329"/>
    </source>
</evidence>
<dbReference type="AlphaFoldDB" id="A0A8X8BAP0"/>
<dbReference type="EMBL" id="JAAMPC010000002">
    <property type="protein sequence ID" value="KAG2327682.1"/>
    <property type="molecule type" value="Genomic_DNA"/>
</dbReference>
<proteinExistence type="inferred from homology"/>
<keyword evidence="2 11" id="KW-0812">Transmembrane</keyword>
<dbReference type="GO" id="GO:0003677">
    <property type="term" value="F:DNA binding"/>
    <property type="evidence" value="ECO:0007669"/>
    <property type="project" value="UniProtKB-KW"/>
</dbReference>
<evidence type="ECO:0000256" key="3">
    <source>
        <dbReference type="ARBA" id="ARBA00022824"/>
    </source>
</evidence>
<evidence type="ECO:0000256" key="7">
    <source>
        <dbReference type="ARBA" id="ARBA00023136"/>
    </source>
</evidence>
<gene>
    <name evidence="13" type="ORF">Bca52824_010410</name>
</gene>
<comment type="subcellular location">
    <subcellularLocation>
        <location evidence="11">Endoplasmic reticulum membrane</location>
        <topology evidence="11">Multi-pass membrane protein</topology>
    </subcellularLocation>
    <subcellularLocation>
        <location evidence="11">Endoplasmic reticulum-Golgi intermediate compartment membrane</location>
        <topology evidence="11">Multi-pass membrane protein</topology>
    </subcellularLocation>
    <subcellularLocation>
        <location evidence="11">Cytoplasmic vesicle</location>
        <location evidence="11">COPII-coated vesicle membrane</location>
        <topology evidence="11">Multi-pass membrane protein</topology>
    </subcellularLocation>
    <subcellularLocation>
        <location evidence="1">Nucleus</location>
    </subcellularLocation>
</comment>
<accession>A0A8X8BAP0</accession>
<organism evidence="13 14">
    <name type="scientific">Brassica carinata</name>
    <name type="common">Ethiopian mustard</name>
    <name type="synonym">Abyssinian cabbage</name>
    <dbReference type="NCBI Taxonomy" id="52824"/>
    <lineage>
        <taxon>Eukaryota</taxon>
        <taxon>Viridiplantae</taxon>
        <taxon>Streptophyta</taxon>
        <taxon>Embryophyta</taxon>
        <taxon>Tracheophyta</taxon>
        <taxon>Spermatophyta</taxon>
        <taxon>Magnoliopsida</taxon>
        <taxon>eudicotyledons</taxon>
        <taxon>Gunneridae</taxon>
        <taxon>Pentapetalae</taxon>
        <taxon>rosids</taxon>
        <taxon>malvids</taxon>
        <taxon>Brassicales</taxon>
        <taxon>Brassicaceae</taxon>
        <taxon>Brassiceae</taxon>
        <taxon>Brassica</taxon>
    </lineage>
</organism>
<keyword evidence="5" id="KW-0805">Transcription regulation</keyword>
<evidence type="ECO:0000256" key="11">
    <source>
        <dbReference type="HAMAP-Rule" id="MF_03058"/>
    </source>
</evidence>
<evidence type="ECO:0000313" key="14">
    <source>
        <dbReference type="Proteomes" id="UP000886595"/>
    </source>
</evidence>
<keyword evidence="7 11" id="KW-0472">Membrane</keyword>
<keyword evidence="6" id="KW-0238">DNA-binding</keyword>
<keyword evidence="4 11" id="KW-1133">Transmembrane helix</keyword>
<feature type="compositionally biased region" description="Polar residues" evidence="12">
    <location>
        <begin position="69"/>
        <end position="81"/>
    </location>
</feature>
<evidence type="ECO:0000256" key="1">
    <source>
        <dbReference type="ARBA" id="ARBA00004123"/>
    </source>
</evidence>
<keyword evidence="10 11" id="KW-0968">Cytoplasmic vesicle</keyword>
<dbReference type="GO" id="GO:0005789">
    <property type="term" value="C:endoplasmic reticulum membrane"/>
    <property type="evidence" value="ECO:0007669"/>
    <property type="project" value="UniProtKB-SubCell"/>
</dbReference>
<evidence type="ECO:0000256" key="4">
    <source>
        <dbReference type="ARBA" id="ARBA00022989"/>
    </source>
</evidence>
<comment type="function">
    <text evidence="11">Required for the assembly of the V0 complex of the vacuolar ATPase (V-ATPase) in the endoplasmic reticulum.</text>
</comment>
<dbReference type="GO" id="GO:0012507">
    <property type="term" value="C:ER to Golgi transport vesicle membrane"/>
    <property type="evidence" value="ECO:0007669"/>
    <property type="project" value="UniProtKB-SubCell"/>
</dbReference>
<name>A0A8X8BAP0_BRACI</name>
<protein>
    <recommendedName>
        <fullName evidence="11">Vacuolar ATPase assembly integral membrane protein VMA21 homolog</fullName>
    </recommendedName>
</protein>